<evidence type="ECO:0000256" key="2">
    <source>
        <dbReference type="ARBA" id="ARBA00022833"/>
    </source>
</evidence>
<dbReference type="Pfam" id="PF00130">
    <property type="entry name" value="C1_1"/>
    <property type="match status" value="2"/>
</dbReference>
<name>A0AAV4NGI0_CAEEX</name>
<dbReference type="GO" id="GO:0005829">
    <property type="term" value="C:cytosol"/>
    <property type="evidence" value="ECO:0007669"/>
    <property type="project" value="TreeGrafter"/>
</dbReference>
<dbReference type="GO" id="GO:0007200">
    <property type="term" value="P:phospholipase C-activating G protein-coupled receptor signaling pathway"/>
    <property type="evidence" value="ECO:0007669"/>
    <property type="project" value="TreeGrafter"/>
</dbReference>
<dbReference type="InterPro" id="IPR046349">
    <property type="entry name" value="C1-like_sf"/>
</dbReference>
<dbReference type="InterPro" id="IPR002219">
    <property type="entry name" value="PKC_DAG/PE"/>
</dbReference>
<evidence type="ECO:0000256" key="1">
    <source>
        <dbReference type="ARBA" id="ARBA00022723"/>
    </source>
</evidence>
<dbReference type="PRINTS" id="PR00008">
    <property type="entry name" value="DAGPEDOMAIN"/>
</dbReference>
<dbReference type="Pfam" id="PF21494">
    <property type="entry name" value="PKC_C2"/>
    <property type="match status" value="1"/>
</dbReference>
<comment type="caution">
    <text evidence="4">The sequence shown here is derived from an EMBL/GenBank/DDBJ whole genome shotgun (WGS) entry which is preliminary data.</text>
</comment>
<accession>A0AAV4NGI0</accession>
<reference evidence="4 5" key="1">
    <citation type="submission" date="2021-06" db="EMBL/GenBank/DDBJ databases">
        <title>Caerostris extrusa draft genome.</title>
        <authorList>
            <person name="Kono N."/>
            <person name="Arakawa K."/>
        </authorList>
    </citation>
    <scope>NUCLEOTIDE SEQUENCE [LARGE SCALE GENOMIC DNA]</scope>
</reference>
<keyword evidence="4" id="KW-0808">Transferase</keyword>
<evidence type="ECO:0000313" key="5">
    <source>
        <dbReference type="Proteomes" id="UP001054945"/>
    </source>
</evidence>
<organism evidence="4 5">
    <name type="scientific">Caerostris extrusa</name>
    <name type="common">Bark spider</name>
    <name type="synonym">Caerostris bankana</name>
    <dbReference type="NCBI Taxonomy" id="172846"/>
    <lineage>
        <taxon>Eukaryota</taxon>
        <taxon>Metazoa</taxon>
        <taxon>Ecdysozoa</taxon>
        <taxon>Arthropoda</taxon>
        <taxon>Chelicerata</taxon>
        <taxon>Arachnida</taxon>
        <taxon>Araneae</taxon>
        <taxon>Araneomorphae</taxon>
        <taxon>Entelegynae</taxon>
        <taxon>Araneoidea</taxon>
        <taxon>Araneidae</taxon>
        <taxon>Caerostris</taxon>
    </lineage>
</organism>
<keyword evidence="1" id="KW-0479">Metal-binding</keyword>
<keyword evidence="4" id="KW-0418">Kinase</keyword>
<dbReference type="PROSITE" id="PS00479">
    <property type="entry name" value="ZF_DAG_PE_1"/>
    <property type="match status" value="1"/>
</dbReference>
<dbReference type="SMART" id="SM00109">
    <property type="entry name" value="C1"/>
    <property type="match status" value="2"/>
</dbReference>
<dbReference type="GO" id="GO:0004674">
    <property type="term" value="F:protein serine/threonine kinase activity"/>
    <property type="evidence" value="ECO:0007669"/>
    <property type="project" value="UniProtKB-KW"/>
</dbReference>
<keyword evidence="5" id="KW-1185">Reference proteome</keyword>
<dbReference type="GO" id="GO:0016020">
    <property type="term" value="C:membrane"/>
    <property type="evidence" value="ECO:0007669"/>
    <property type="project" value="UniProtKB-SubCell"/>
</dbReference>
<gene>
    <name evidence="4" type="primary">PRKCQ</name>
    <name evidence="4" type="ORF">CEXT_268701</name>
</gene>
<feature type="domain" description="Phorbol-ester/DAG-type" evidence="3">
    <location>
        <begin position="219"/>
        <end position="250"/>
    </location>
</feature>
<dbReference type="GO" id="GO:0035556">
    <property type="term" value="P:intracellular signal transduction"/>
    <property type="evidence" value="ECO:0007669"/>
    <property type="project" value="TreeGrafter"/>
</dbReference>
<dbReference type="AlphaFoldDB" id="A0AAV4NGI0"/>
<dbReference type="Gene3D" id="2.60.40.150">
    <property type="entry name" value="C2 domain"/>
    <property type="match status" value="1"/>
</dbReference>
<dbReference type="PANTHER" id="PTHR22968">
    <property type="entry name" value="PROTEIN KINASE C, MU"/>
    <property type="match status" value="1"/>
</dbReference>
<dbReference type="CDD" id="cd20834">
    <property type="entry name" value="C1_nPKC_theta-like_rpt1"/>
    <property type="match status" value="1"/>
</dbReference>
<dbReference type="PROSITE" id="PS50081">
    <property type="entry name" value="ZF_DAG_PE_2"/>
    <property type="match status" value="2"/>
</dbReference>
<sequence length="283" mass="32707">MRPLDSYGMDVDIVVFLNLQCFVCLQEGEDQFITKDQLVLQEWRSQFDVYLDKIRRLYVEISGKNGRPLASLALKVEDLDHLCPDDNCMYTRELELSPKGILRVNIGYFKDINAVNSLNGSSFGEQKNVFDRRRGAVKLQNVHEAKGHKFIAKFFRQPTFCAFCKEFLWGFGKQGYQCQACQVAVHKKCHDKFLGKCTGSSLQSQATQFLRERFKIDVPHRFQVYTFKSPTFCNHCGSLLYGFRKQGLKCKLEDPFVAGEQNLLLLLSLDILAYYRAPVRYCK</sequence>
<dbReference type="InterPro" id="IPR035892">
    <property type="entry name" value="C2_domain_sf"/>
</dbReference>
<dbReference type="GO" id="GO:0008270">
    <property type="term" value="F:zinc ion binding"/>
    <property type="evidence" value="ECO:0007669"/>
    <property type="project" value="UniProtKB-KW"/>
</dbReference>
<dbReference type="PANTHER" id="PTHR22968:SF14">
    <property type="entry name" value="PROTEIN KINASE C"/>
    <property type="match status" value="1"/>
</dbReference>
<dbReference type="FunFam" id="3.30.60.20:FF:000008">
    <property type="entry name" value="Protein kinase C theta"/>
    <property type="match status" value="1"/>
</dbReference>
<dbReference type="Proteomes" id="UP001054945">
    <property type="component" value="Unassembled WGS sequence"/>
</dbReference>
<proteinExistence type="predicted"/>
<evidence type="ECO:0000259" key="3">
    <source>
        <dbReference type="PROSITE" id="PS50081"/>
    </source>
</evidence>
<keyword evidence="2" id="KW-0862">Zinc</keyword>
<feature type="domain" description="Phorbol-ester/DAG-type" evidence="3">
    <location>
        <begin position="147"/>
        <end position="197"/>
    </location>
</feature>
<dbReference type="SUPFAM" id="SSF57889">
    <property type="entry name" value="Cysteine-rich domain"/>
    <property type="match status" value="2"/>
</dbReference>
<dbReference type="Gene3D" id="3.30.60.20">
    <property type="match status" value="2"/>
</dbReference>
<evidence type="ECO:0000313" key="4">
    <source>
        <dbReference type="EMBL" id="GIX83917.1"/>
    </source>
</evidence>
<dbReference type="EMBL" id="BPLR01003381">
    <property type="protein sequence ID" value="GIX83917.1"/>
    <property type="molecule type" value="Genomic_DNA"/>
</dbReference>
<protein>
    <submittedName>
        <fullName evidence="4">Protein kinase C theta type</fullName>
    </submittedName>
</protein>
<dbReference type="InterPro" id="IPR020454">
    <property type="entry name" value="DAG/PE-bd"/>
</dbReference>